<dbReference type="PANTHER" id="PTHR42793">
    <property type="entry name" value="COA BINDING DOMAIN CONTAINING PROTEIN"/>
    <property type="match status" value="1"/>
</dbReference>
<reference evidence="2" key="1">
    <citation type="journal article" date="2014" name="Front. Microbiol.">
        <title>High frequency of phylogenetically diverse reductive dehalogenase-homologous genes in deep subseafloor sedimentary metagenomes.</title>
        <authorList>
            <person name="Kawai M."/>
            <person name="Futagami T."/>
            <person name="Toyoda A."/>
            <person name="Takaki Y."/>
            <person name="Nishi S."/>
            <person name="Hori S."/>
            <person name="Arai W."/>
            <person name="Tsubouchi T."/>
            <person name="Morono Y."/>
            <person name="Uchiyama I."/>
            <person name="Ito T."/>
            <person name="Fujiyama A."/>
            <person name="Inagaki F."/>
            <person name="Takami H."/>
        </authorList>
    </citation>
    <scope>NUCLEOTIDE SEQUENCE</scope>
    <source>
        <strain evidence="2">Expedition CK06-06</strain>
    </source>
</reference>
<dbReference type="EMBL" id="BART01016368">
    <property type="protein sequence ID" value="GAG80795.1"/>
    <property type="molecule type" value="Genomic_DNA"/>
</dbReference>
<comment type="caution">
    <text evidence="2">The sequence shown here is derived from an EMBL/GenBank/DDBJ whole genome shotgun (WGS) entry which is preliminary data.</text>
</comment>
<dbReference type="SUPFAM" id="SSF52210">
    <property type="entry name" value="Succinyl-CoA synthetase domains"/>
    <property type="match status" value="2"/>
</dbReference>
<dbReference type="AlphaFoldDB" id="X1ADZ2"/>
<evidence type="ECO:0000259" key="1">
    <source>
        <dbReference type="Pfam" id="PF13607"/>
    </source>
</evidence>
<feature type="domain" description="Succinyl-CoA synthetase-like flavodoxin" evidence="1">
    <location>
        <begin position="1"/>
        <end position="107"/>
    </location>
</feature>
<evidence type="ECO:0000313" key="2">
    <source>
        <dbReference type="EMBL" id="GAG80795.1"/>
    </source>
</evidence>
<name>X1ADZ2_9ZZZZ</name>
<feature type="non-terminal residue" evidence="2">
    <location>
        <position position="1"/>
    </location>
</feature>
<dbReference type="Pfam" id="PF13607">
    <property type="entry name" value="Succ_CoA_lig"/>
    <property type="match status" value="1"/>
</dbReference>
<dbReference type="InterPro" id="IPR016102">
    <property type="entry name" value="Succinyl-CoA_synth-like"/>
</dbReference>
<accession>X1ADZ2</accession>
<sequence length="289" mass="32229">VFSFGNGADLDFVDLLSFLINDPETEIIMCYLEGIKKGRIDTLRAILKNNTKPIIVLKGGQSEIGAVAAKTHTASISGDNKIWTNFFRQYNLIEVDSLEELLHATRLIDCYGSFELHNLAVVSISGGYGVVLADLIEKSGLQVPPFSQNIQDEISKKFFMAGTSPNNPLDFAAQFFAITIVKEVIDLILSDKIIDGLVIDLPGFYLTLPPRIKDTEAFFKIVLESLTLGHKHNKPLILITQHHTRPKTINDFLTNVIDNKITIFGDPQEFLPLLPRISNFNEKLNKNTS</sequence>
<organism evidence="2">
    <name type="scientific">marine sediment metagenome</name>
    <dbReference type="NCBI Taxonomy" id="412755"/>
    <lineage>
        <taxon>unclassified sequences</taxon>
        <taxon>metagenomes</taxon>
        <taxon>ecological metagenomes</taxon>
    </lineage>
</organism>
<gene>
    <name evidence="2" type="ORF">S01H4_31497</name>
</gene>
<protein>
    <recommendedName>
        <fullName evidence="1">Succinyl-CoA synthetase-like flavodoxin domain-containing protein</fullName>
    </recommendedName>
</protein>
<dbReference type="PANTHER" id="PTHR42793:SF1">
    <property type="entry name" value="PEPTIDYL-LYSINE N-ACETYLTRANSFERASE PATZ"/>
    <property type="match status" value="1"/>
</dbReference>
<proteinExistence type="predicted"/>
<dbReference type="Gene3D" id="3.40.50.261">
    <property type="entry name" value="Succinyl-CoA synthetase domains"/>
    <property type="match status" value="2"/>
</dbReference>
<dbReference type="InterPro" id="IPR032875">
    <property type="entry name" value="Succ_CoA_lig_flav_dom"/>
</dbReference>